<dbReference type="PROSITE" id="PS50893">
    <property type="entry name" value="ABC_TRANSPORTER_2"/>
    <property type="match status" value="1"/>
</dbReference>
<dbReference type="Gene3D" id="2.40.50.100">
    <property type="match status" value="1"/>
</dbReference>
<sequence>MSVLLDIHGVCKRFGGHAALDAISLQVRQGEFVALLGPSGCGKTTLLRAIAGFLQVDAGTIAIDGQDVGELPPHRRPLNTVFQNYALFPHMTVLENVAYGPRRRGMARAEARQRARDALEMVGLAGLDGRYPREMSGGQQQRVALARAIVNAPRLLLLDEPLSALDLKLRRRMQLELKHLQERLGISFVFVTHDQEEAMTMADRIVVMNGGRIEQVGTGPEIYRAPATRFVAEFIGDANLLSFTRAPQATGIVLDRLPQRVLHIDATQPAPARGIAVLRPEDLVVCNADTAPPGAIAFQGGITDIIRVGSHTVVLGEAGGQALQARLQGDAGALRTGGHALWHFDPARVHLIAEQP</sequence>
<dbReference type="InterPro" id="IPR050093">
    <property type="entry name" value="ABC_SmlMolc_Importer"/>
</dbReference>
<evidence type="ECO:0000256" key="2">
    <source>
        <dbReference type="ARBA" id="ARBA00022475"/>
    </source>
</evidence>
<dbReference type="Pfam" id="PF08402">
    <property type="entry name" value="TOBE_2"/>
    <property type="match status" value="1"/>
</dbReference>
<comment type="function">
    <text evidence="7">Part of the ABC transporter complex PotABCD involved in spermidine/putrescine import. Responsible for energy coupling to the transport system.</text>
</comment>
<keyword evidence="3 7" id="KW-0547">Nucleotide-binding</keyword>
<protein>
    <recommendedName>
        <fullName evidence="7">Spermidine/putrescine import ATP-binding protein PotA</fullName>
        <ecNumber evidence="7">7.6.2.11</ecNumber>
    </recommendedName>
</protein>
<dbReference type="NCBIfam" id="TIGR01187">
    <property type="entry name" value="potA"/>
    <property type="match status" value="1"/>
</dbReference>
<comment type="similarity">
    <text evidence="7">Belongs to the ABC transporter superfamily. Spermidine/putrescine importer (TC 3.A.1.11.1) family.</text>
</comment>
<dbReference type="InterPro" id="IPR005893">
    <property type="entry name" value="PotA-like"/>
</dbReference>
<dbReference type="Proteomes" id="UP000091926">
    <property type="component" value="Chromosome"/>
</dbReference>
<dbReference type="SUPFAM" id="SSF50331">
    <property type="entry name" value="MOP-like"/>
    <property type="match status" value="1"/>
</dbReference>
<evidence type="ECO:0000256" key="3">
    <source>
        <dbReference type="ARBA" id="ARBA00022741"/>
    </source>
</evidence>
<dbReference type="KEGG" id="bfz:BAU07_12210"/>
<keyword evidence="2 7" id="KW-1003">Cell membrane</keyword>
<keyword evidence="4 7" id="KW-0067">ATP-binding</keyword>
<dbReference type="InterPro" id="IPR003593">
    <property type="entry name" value="AAA+_ATPase"/>
</dbReference>
<comment type="catalytic activity">
    <reaction evidence="7">
        <text>ATP + H2O + polyamine-[polyamine-binding protein]Side 1 = ADP + phosphate + polyamineSide 2 + [polyamine-binding protein]Side 1.</text>
        <dbReference type="EC" id="7.6.2.11"/>
    </reaction>
</comment>
<comment type="subunit">
    <text evidence="7">The complex is composed of two ATP-binding proteins (PotA), two transmembrane proteins (PotB and PotC) and a solute-binding protein (PotD).</text>
</comment>
<feature type="domain" description="ABC transporter" evidence="8">
    <location>
        <begin position="5"/>
        <end position="235"/>
    </location>
</feature>
<evidence type="ECO:0000256" key="5">
    <source>
        <dbReference type="ARBA" id="ARBA00022967"/>
    </source>
</evidence>
<dbReference type="GO" id="GO:0015847">
    <property type="term" value="P:putrescine transport"/>
    <property type="evidence" value="ECO:0007669"/>
    <property type="project" value="UniProtKB-ARBA"/>
</dbReference>
<dbReference type="GO" id="GO:0005524">
    <property type="term" value="F:ATP binding"/>
    <property type="evidence" value="ECO:0007669"/>
    <property type="project" value="UniProtKB-KW"/>
</dbReference>
<evidence type="ECO:0000259" key="8">
    <source>
        <dbReference type="PROSITE" id="PS50893"/>
    </source>
</evidence>
<evidence type="ECO:0000256" key="6">
    <source>
        <dbReference type="ARBA" id="ARBA00023136"/>
    </source>
</evidence>
<evidence type="ECO:0000256" key="4">
    <source>
        <dbReference type="ARBA" id="ARBA00022840"/>
    </source>
</evidence>
<dbReference type="AlphaFoldDB" id="A0A193GKQ5"/>
<dbReference type="GO" id="GO:0043190">
    <property type="term" value="C:ATP-binding cassette (ABC) transporter complex"/>
    <property type="evidence" value="ECO:0007669"/>
    <property type="project" value="InterPro"/>
</dbReference>
<organism evidence="9 10">
    <name type="scientific">Bordetella flabilis</name>
    <dbReference type="NCBI Taxonomy" id="463014"/>
    <lineage>
        <taxon>Bacteria</taxon>
        <taxon>Pseudomonadati</taxon>
        <taxon>Pseudomonadota</taxon>
        <taxon>Betaproteobacteria</taxon>
        <taxon>Burkholderiales</taxon>
        <taxon>Alcaligenaceae</taxon>
        <taxon>Bordetella</taxon>
    </lineage>
</organism>
<dbReference type="GO" id="GO:0015417">
    <property type="term" value="F:ABC-type polyamine transporter activity"/>
    <property type="evidence" value="ECO:0007669"/>
    <property type="project" value="UniProtKB-EC"/>
</dbReference>
<keyword evidence="6 7" id="KW-0472">Membrane</keyword>
<dbReference type="Gene3D" id="3.40.50.300">
    <property type="entry name" value="P-loop containing nucleotide triphosphate hydrolases"/>
    <property type="match status" value="1"/>
</dbReference>
<gene>
    <name evidence="7" type="primary">potA</name>
    <name evidence="9" type="ORF">BAU07_12210</name>
</gene>
<dbReference type="STRING" id="463014.BAU07_12210"/>
<dbReference type="InterPro" id="IPR017871">
    <property type="entry name" value="ABC_transporter-like_CS"/>
</dbReference>
<dbReference type="InterPro" id="IPR013611">
    <property type="entry name" value="Transp-assoc_OB_typ2"/>
</dbReference>
<evidence type="ECO:0000313" key="9">
    <source>
        <dbReference type="EMBL" id="ANN80430.1"/>
    </source>
</evidence>
<keyword evidence="1 7" id="KW-0813">Transport</keyword>
<dbReference type="EMBL" id="CP016172">
    <property type="protein sequence ID" value="ANN80430.1"/>
    <property type="molecule type" value="Genomic_DNA"/>
</dbReference>
<dbReference type="PROSITE" id="PS00211">
    <property type="entry name" value="ABC_TRANSPORTER_1"/>
    <property type="match status" value="1"/>
</dbReference>
<dbReference type="OrthoDB" id="5298774at2"/>
<dbReference type="FunFam" id="3.40.50.300:FF:000133">
    <property type="entry name" value="Spermidine/putrescine import ATP-binding protein PotA"/>
    <property type="match status" value="1"/>
</dbReference>
<dbReference type="EC" id="7.6.2.11" evidence="7"/>
<dbReference type="SUPFAM" id="SSF52540">
    <property type="entry name" value="P-loop containing nucleoside triphosphate hydrolases"/>
    <property type="match status" value="1"/>
</dbReference>
<keyword evidence="10" id="KW-1185">Reference proteome</keyword>
<dbReference type="InterPro" id="IPR003439">
    <property type="entry name" value="ABC_transporter-like_ATP-bd"/>
</dbReference>
<dbReference type="InterPro" id="IPR008995">
    <property type="entry name" value="Mo/tungstate-bd_C_term_dom"/>
</dbReference>
<dbReference type="PANTHER" id="PTHR42781">
    <property type="entry name" value="SPERMIDINE/PUTRESCINE IMPORT ATP-BINDING PROTEIN POTA"/>
    <property type="match status" value="1"/>
</dbReference>
<name>A0A193GKQ5_9BORD</name>
<dbReference type="PANTHER" id="PTHR42781:SF4">
    <property type="entry name" value="SPERMIDINE_PUTRESCINE IMPORT ATP-BINDING PROTEIN POTA"/>
    <property type="match status" value="1"/>
</dbReference>
<dbReference type="GO" id="GO:0016887">
    <property type="term" value="F:ATP hydrolysis activity"/>
    <property type="evidence" value="ECO:0007669"/>
    <property type="project" value="InterPro"/>
</dbReference>
<reference evidence="9 10" key="1">
    <citation type="submission" date="2016-06" db="EMBL/GenBank/DDBJ databases">
        <title>Complete genome sequences of Bordetella bronchialis and Bordetella flabilis.</title>
        <authorList>
            <person name="LiPuma J.J."/>
            <person name="Spilker T."/>
        </authorList>
    </citation>
    <scope>NUCLEOTIDE SEQUENCE [LARGE SCALE GENOMIC DNA]</scope>
    <source>
        <strain evidence="9 10">AU10664</strain>
    </source>
</reference>
<keyword evidence="5 7" id="KW-1278">Translocase</keyword>
<evidence type="ECO:0000256" key="7">
    <source>
        <dbReference type="RuleBase" id="RU364083"/>
    </source>
</evidence>
<dbReference type="Pfam" id="PF00005">
    <property type="entry name" value="ABC_tran"/>
    <property type="match status" value="1"/>
</dbReference>
<dbReference type="InterPro" id="IPR027417">
    <property type="entry name" value="P-loop_NTPase"/>
</dbReference>
<dbReference type="RefSeq" id="WP_066665354.1">
    <property type="nucleotide sequence ID" value="NZ_CBCSCL010000033.1"/>
</dbReference>
<proteinExistence type="inferred from homology"/>
<evidence type="ECO:0000313" key="10">
    <source>
        <dbReference type="Proteomes" id="UP000091926"/>
    </source>
</evidence>
<accession>A0A193GKQ5</accession>
<evidence type="ECO:0000256" key="1">
    <source>
        <dbReference type="ARBA" id="ARBA00022448"/>
    </source>
</evidence>
<dbReference type="SMART" id="SM00382">
    <property type="entry name" value="AAA"/>
    <property type="match status" value="1"/>
</dbReference>